<evidence type="ECO:0000256" key="3">
    <source>
        <dbReference type="ARBA" id="ARBA00022670"/>
    </source>
</evidence>
<evidence type="ECO:0000256" key="8">
    <source>
        <dbReference type="ARBA" id="ARBA00043962"/>
    </source>
</evidence>
<dbReference type="InterPro" id="IPR007484">
    <property type="entry name" value="Peptidase_M28"/>
</dbReference>
<dbReference type="GO" id="GO:0046872">
    <property type="term" value="F:metal ion binding"/>
    <property type="evidence" value="ECO:0007669"/>
    <property type="project" value="UniProtKB-KW"/>
</dbReference>
<sequence>MFVLAPLLLAAATVVVASDERLIRYGPGVDDTARVSEAALDFIRTTPSIDASHPALAGVDPSFLAALASRPQKTGPGFLDLTEVTLPDLDGNTLSLETPTEPLVAFADAPYPTPNATKYPELASLFPQVSAQGLGWTIGNLTNFTTRYYRSTIARDSAVWIQGQFAASAGASNVVFIENSFNQPNVIAAIPRANTSTNNEVVIIGAHFDSLNQRNTSGVAPGADDDASGVAVILQTLQILSKAGFRGQRRIEFHAYAGEEGGLLGSTRTAANYSSAGTAVRGMVEFEMVAYQSGTSPVISLTTDTAPTLQTFVTSIIKTYVPEVTFRTTACGYGCSDHDSWVDQGYSAVCLAEAGPRDSTLNPYYHTSNDTLDKLNMTQASYFVKAALAFVVELSEHAA</sequence>
<evidence type="ECO:0000256" key="6">
    <source>
        <dbReference type="ARBA" id="ARBA00022801"/>
    </source>
</evidence>
<protein>
    <recommendedName>
        <fullName evidence="9">Peptide hydrolase</fullName>
        <ecNumber evidence="9">3.4.-.-</ecNumber>
    </recommendedName>
</protein>
<comment type="similarity">
    <text evidence="8">Belongs to the peptidase M28 family. M28E subfamily.</text>
</comment>
<evidence type="ECO:0000259" key="10">
    <source>
        <dbReference type="Pfam" id="PF04389"/>
    </source>
</evidence>
<dbReference type="EC" id="3.4.-.-" evidence="9"/>
<dbReference type="PANTHER" id="PTHR12147">
    <property type="entry name" value="METALLOPEPTIDASE M28 FAMILY MEMBER"/>
    <property type="match status" value="1"/>
</dbReference>
<evidence type="ECO:0000256" key="5">
    <source>
        <dbReference type="ARBA" id="ARBA00022729"/>
    </source>
</evidence>
<dbReference type="GO" id="GO:0004177">
    <property type="term" value="F:aminopeptidase activity"/>
    <property type="evidence" value="ECO:0007669"/>
    <property type="project" value="UniProtKB-KW"/>
</dbReference>
<dbReference type="Pfam" id="PF04389">
    <property type="entry name" value="Peptidase_M28"/>
    <property type="match status" value="1"/>
</dbReference>
<keyword evidence="7 9" id="KW-0862">Zinc</keyword>
<proteinExistence type="inferred from homology"/>
<accession>A0A165LKF1</accession>
<dbReference type="OrthoDB" id="10013407at2759"/>
<feature type="signal peptide" evidence="9">
    <location>
        <begin position="1"/>
        <end position="17"/>
    </location>
</feature>
<name>A0A165LKF1_EXIGL</name>
<evidence type="ECO:0000256" key="4">
    <source>
        <dbReference type="ARBA" id="ARBA00022723"/>
    </source>
</evidence>
<keyword evidence="3 9" id="KW-0645">Protease</keyword>
<dbReference type="AlphaFoldDB" id="A0A165LKF1"/>
<evidence type="ECO:0000256" key="7">
    <source>
        <dbReference type="ARBA" id="ARBA00022833"/>
    </source>
</evidence>
<keyword evidence="5 9" id="KW-0732">Signal</keyword>
<feature type="domain" description="Peptidase M28" evidence="10">
    <location>
        <begin position="185"/>
        <end position="390"/>
    </location>
</feature>
<gene>
    <name evidence="11" type="ORF">EXIGLDRAFT_764009</name>
</gene>
<evidence type="ECO:0000256" key="9">
    <source>
        <dbReference type="RuleBase" id="RU361240"/>
    </source>
</evidence>
<dbReference type="InterPro" id="IPR045175">
    <property type="entry name" value="M28_fam"/>
</dbReference>
<comment type="cofactor">
    <cofactor evidence="1">
        <name>Zn(2+)</name>
        <dbReference type="ChEBI" id="CHEBI:29105"/>
    </cofactor>
</comment>
<keyword evidence="4 9" id="KW-0479">Metal-binding</keyword>
<dbReference type="STRING" id="1314781.A0A165LKF1"/>
<dbReference type="SUPFAM" id="SSF53187">
    <property type="entry name" value="Zn-dependent exopeptidases"/>
    <property type="match status" value="1"/>
</dbReference>
<feature type="chain" id="PRO_5007748479" description="Peptide hydrolase" evidence="9">
    <location>
        <begin position="18"/>
        <end position="399"/>
    </location>
</feature>
<evidence type="ECO:0000313" key="12">
    <source>
        <dbReference type="Proteomes" id="UP000077266"/>
    </source>
</evidence>
<dbReference type="GO" id="GO:0006508">
    <property type="term" value="P:proteolysis"/>
    <property type="evidence" value="ECO:0007669"/>
    <property type="project" value="UniProtKB-KW"/>
</dbReference>
<reference evidence="11 12" key="1">
    <citation type="journal article" date="2016" name="Mol. Biol. Evol.">
        <title>Comparative Genomics of Early-Diverging Mushroom-Forming Fungi Provides Insights into the Origins of Lignocellulose Decay Capabilities.</title>
        <authorList>
            <person name="Nagy L.G."/>
            <person name="Riley R."/>
            <person name="Tritt A."/>
            <person name="Adam C."/>
            <person name="Daum C."/>
            <person name="Floudas D."/>
            <person name="Sun H."/>
            <person name="Yadav J.S."/>
            <person name="Pangilinan J."/>
            <person name="Larsson K.H."/>
            <person name="Matsuura K."/>
            <person name="Barry K."/>
            <person name="Labutti K."/>
            <person name="Kuo R."/>
            <person name="Ohm R.A."/>
            <person name="Bhattacharya S.S."/>
            <person name="Shirouzu T."/>
            <person name="Yoshinaga Y."/>
            <person name="Martin F.M."/>
            <person name="Grigoriev I.V."/>
            <person name="Hibbett D.S."/>
        </authorList>
    </citation>
    <scope>NUCLEOTIDE SEQUENCE [LARGE SCALE GENOMIC DNA]</scope>
    <source>
        <strain evidence="11 12">HHB12029</strain>
    </source>
</reference>
<evidence type="ECO:0000256" key="2">
    <source>
        <dbReference type="ARBA" id="ARBA00022438"/>
    </source>
</evidence>
<keyword evidence="6 9" id="KW-0378">Hydrolase</keyword>
<keyword evidence="12" id="KW-1185">Reference proteome</keyword>
<organism evidence="11 12">
    <name type="scientific">Exidia glandulosa HHB12029</name>
    <dbReference type="NCBI Taxonomy" id="1314781"/>
    <lineage>
        <taxon>Eukaryota</taxon>
        <taxon>Fungi</taxon>
        <taxon>Dikarya</taxon>
        <taxon>Basidiomycota</taxon>
        <taxon>Agaricomycotina</taxon>
        <taxon>Agaricomycetes</taxon>
        <taxon>Auriculariales</taxon>
        <taxon>Exidiaceae</taxon>
        <taxon>Exidia</taxon>
    </lineage>
</organism>
<dbReference type="GO" id="GO:0008235">
    <property type="term" value="F:metalloexopeptidase activity"/>
    <property type="evidence" value="ECO:0007669"/>
    <property type="project" value="InterPro"/>
</dbReference>
<evidence type="ECO:0000313" key="11">
    <source>
        <dbReference type="EMBL" id="KZV97972.1"/>
    </source>
</evidence>
<dbReference type="Gene3D" id="3.40.630.10">
    <property type="entry name" value="Zn peptidases"/>
    <property type="match status" value="1"/>
</dbReference>
<dbReference type="Proteomes" id="UP000077266">
    <property type="component" value="Unassembled WGS sequence"/>
</dbReference>
<keyword evidence="2" id="KW-0031">Aminopeptidase</keyword>
<dbReference type="InParanoid" id="A0A165LKF1"/>
<dbReference type="EMBL" id="KV425924">
    <property type="protein sequence ID" value="KZV97972.1"/>
    <property type="molecule type" value="Genomic_DNA"/>
</dbReference>
<evidence type="ECO:0000256" key="1">
    <source>
        <dbReference type="ARBA" id="ARBA00001947"/>
    </source>
</evidence>
<dbReference type="PANTHER" id="PTHR12147:SF56">
    <property type="entry name" value="AMINOPEPTIDASE YDR415C-RELATED"/>
    <property type="match status" value="1"/>
</dbReference>